<dbReference type="KEGG" id="saqi:AXG55_09490"/>
<dbReference type="RefSeq" id="WP_148697878.1">
    <property type="nucleotide sequence ID" value="NZ_CP017834.1"/>
</dbReference>
<proteinExistence type="predicted"/>
<reference evidence="2 3" key="1">
    <citation type="submission" date="2016-10" db="EMBL/GenBank/DDBJ databases">
        <title>Silvanigrella aquatica sp. nov., isolated from a freshwater lake located in the Black Forest, Germany, description of Silvanigrellaceae fam. nov., Silvanigrellales ord. nov., reclassification of the order Bdellovibrionales in the class Oligoflexia, reclassification of the families Bacteriovoracaceae and Halobacteriovoraceae in the new order Bacteriovoracales ord. nov., and reclassification of the family Pseudobacteriovoracaceae in the order Oligoflexiales.</title>
        <authorList>
            <person name="Hahn M.W."/>
            <person name="Schmidt J."/>
            <person name="Koll U."/>
            <person name="Rohde M."/>
            <person name="Verbag S."/>
            <person name="Pitt A."/>
            <person name="Nakai R."/>
            <person name="Naganuma T."/>
            <person name="Lang E."/>
        </authorList>
    </citation>
    <scope>NUCLEOTIDE SEQUENCE [LARGE SCALE GENOMIC DNA]</scope>
    <source>
        <strain evidence="2 3">MWH-Nonnen-W8red</strain>
    </source>
</reference>
<dbReference type="Pfam" id="PF10048">
    <property type="entry name" value="DUF2282"/>
    <property type="match status" value="2"/>
</dbReference>
<keyword evidence="3" id="KW-1185">Reference proteome</keyword>
<accession>A0A1L4D4M2</accession>
<name>A0A1L4D4M2_9BACT</name>
<evidence type="ECO:0000256" key="1">
    <source>
        <dbReference type="SAM" id="SignalP"/>
    </source>
</evidence>
<protein>
    <recommendedName>
        <fullName evidence="4">DUF2282 domain-containing protein</fullName>
    </recommendedName>
</protein>
<gene>
    <name evidence="2" type="ORF">AXG55_09490</name>
</gene>
<dbReference type="EMBL" id="CP017834">
    <property type="protein sequence ID" value="APJ05148.1"/>
    <property type="molecule type" value="Genomic_DNA"/>
</dbReference>
<feature type="signal peptide" evidence="1">
    <location>
        <begin position="1"/>
        <end position="23"/>
    </location>
</feature>
<evidence type="ECO:0000313" key="2">
    <source>
        <dbReference type="EMBL" id="APJ05148.1"/>
    </source>
</evidence>
<dbReference type="InterPro" id="IPR018740">
    <property type="entry name" value="DUF2282_membr"/>
</dbReference>
<dbReference type="Proteomes" id="UP000184731">
    <property type="component" value="Chromosome"/>
</dbReference>
<dbReference type="AlphaFoldDB" id="A0A1L4D4M2"/>
<evidence type="ECO:0008006" key="4">
    <source>
        <dbReference type="Google" id="ProtNLM"/>
    </source>
</evidence>
<dbReference type="STRING" id="1915309.AXG55_09490"/>
<evidence type="ECO:0000313" key="3">
    <source>
        <dbReference type="Proteomes" id="UP000184731"/>
    </source>
</evidence>
<organism evidence="2 3">
    <name type="scientific">Silvanigrella aquatica</name>
    <dbReference type="NCBI Taxonomy" id="1915309"/>
    <lineage>
        <taxon>Bacteria</taxon>
        <taxon>Pseudomonadati</taxon>
        <taxon>Bdellovibrionota</taxon>
        <taxon>Oligoflexia</taxon>
        <taxon>Silvanigrellales</taxon>
        <taxon>Silvanigrellaceae</taxon>
        <taxon>Silvanigrella</taxon>
    </lineage>
</organism>
<keyword evidence="1" id="KW-0732">Signal</keyword>
<feature type="chain" id="PRO_5013358234" description="DUF2282 domain-containing protein" evidence="1">
    <location>
        <begin position="24"/>
        <end position="119"/>
    </location>
</feature>
<dbReference type="OrthoDB" id="5296425at2"/>
<sequence length="119" mass="12579">MKKKEIILASALSGICIATNAQAHTPADNVTLEAEKCFGIQKKGQNTCTTSSAEIAAANAAFKDKYKKSTTFDCAGHVKDSDKNGHLGWVYVAKGTCLKIEGGFLIDTDKAGKKVVNKG</sequence>